<protein>
    <recommendedName>
        <fullName evidence="1">HMA domain-containing protein</fullName>
    </recommendedName>
</protein>
<dbReference type="PROSITE" id="PS50846">
    <property type="entry name" value="HMA_2"/>
    <property type="match status" value="1"/>
</dbReference>
<dbReference type="GO" id="GO:0046872">
    <property type="term" value="F:metal ion binding"/>
    <property type="evidence" value="ECO:0007669"/>
    <property type="project" value="InterPro"/>
</dbReference>
<dbReference type="CDD" id="cd00371">
    <property type="entry name" value="HMA"/>
    <property type="match status" value="1"/>
</dbReference>
<dbReference type="Pfam" id="PF00403">
    <property type="entry name" value="HMA"/>
    <property type="match status" value="1"/>
</dbReference>
<feature type="domain" description="HMA" evidence="1">
    <location>
        <begin position="1"/>
        <end position="55"/>
    </location>
</feature>
<name>W2D158_9BACT</name>
<gene>
    <name evidence="2" type="ORF">T235_08875</name>
</gene>
<dbReference type="PATRIC" id="fig|1411915.3.peg.869"/>
<sequence>MSCSHCQARVEKGLSELDGVTSVRVDLSTGTATVVGDVTEDRLRTALDDLGYEYGGKL</sequence>
<proteinExistence type="predicted"/>
<dbReference type="InterPro" id="IPR006121">
    <property type="entry name" value="HMA_dom"/>
</dbReference>
<dbReference type="Gene3D" id="3.30.70.100">
    <property type="match status" value="1"/>
</dbReference>
<evidence type="ECO:0000259" key="1">
    <source>
        <dbReference type="PROSITE" id="PS50846"/>
    </source>
</evidence>
<dbReference type="AlphaFoldDB" id="W2D158"/>
<dbReference type="SUPFAM" id="SSF55008">
    <property type="entry name" value="HMA, heavy metal-associated domain"/>
    <property type="match status" value="1"/>
</dbReference>
<evidence type="ECO:0000313" key="3">
    <source>
        <dbReference type="Proteomes" id="UP000034980"/>
    </source>
</evidence>
<dbReference type="EMBL" id="AYYF01001127">
    <property type="protein sequence ID" value="ETK12516.1"/>
    <property type="molecule type" value="Genomic_DNA"/>
</dbReference>
<comment type="caution">
    <text evidence="2">The sequence shown here is derived from an EMBL/GenBank/DDBJ whole genome shotgun (WGS) entry which is preliminary data.</text>
</comment>
<reference evidence="2 3" key="1">
    <citation type="submission" date="2013-11" db="EMBL/GenBank/DDBJ databases">
        <title>Single cell genomics of uncultured Tannerella BU063 (oral taxon 286).</title>
        <authorList>
            <person name="Beall C.J."/>
            <person name="Campbell A.G."/>
            <person name="Griffen A.L."/>
            <person name="Podar M."/>
            <person name="Leys E.J."/>
        </authorList>
    </citation>
    <scope>NUCLEOTIDE SEQUENCE [LARGE SCALE GENOMIC DNA]</scope>
    <source>
        <strain evidence="2">Cell 8/11</strain>
    </source>
</reference>
<dbReference type="Proteomes" id="UP000034980">
    <property type="component" value="Unassembled WGS sequence"/>
</dbReference>
<accession>W2D158</accession>
<dbReference type="InterPro" id="IPR036163">
    <property type="entry name" value="HMA_dom_sf"/>
</dbReference>
<evidence type="ECO:0000313" key="2">
    <source>
        <dbReference type="EMBL" id="ETK12516.1"/>
    </source>
</evidence>
<organism evidence="2 3">
    <name type="scientific">Tannerella sp. oral taxon BU063 isolate Cell 8/11</name>
    <dbReference type="NCBI Taxonomy" id="1411915"/>
    <lineage>
        <taxon>Bacteria</taxon>
        <taxon>Pseudomonadati</taxon>
        <taxon>Bacteroidota</taxon>
        <taxon>Bacteroidia</taxon>
        <taxon>Bacteroidales</taxon>
        <taxon>Tannerellaceae</taxon>
        <taxon>Tannerella</taxon>
    </lineage>
</organism>